<dbReference type="EMBL" id="WNTK01001328">
    <property type="protein sequence ID" value="KAG9467525.1"/>
    <property type="molecule type" value="Genomic_DNA"/>
</dbReference>
<protein>
    <submittedName>
        <fullName evidence="1">Uncharacterized protein</fullName>
    </submittedName>
</protein>
<sequence>MKCKQTNQRQNCGRLLSFIGILPLSIQEESCICPYRNTSMTLCRAVFGFINTCGFVVGSHFSSCSGIPMSSLLSGFSSSIYGNFSHP</sequence>
<accession>A0A8J6JPS7</accession>
<evidence type="ECO:0000313" key="1">
    <source>
        <dbReference type="EMBL" id="KAG9467525.1"/>
    </source>
</evidence>
<dbReference type="Proteomes" id="UP000770717">
    <property type="component" value="Unassembled WGS sequence"/>
</dbReference>
<gene>
    <name evidence="1" type="ORF">GDO78_014790</name>
</gene>
<proteinExistence type="predicted"/>
<organism evidence="1 2">
    <name type="scientific">Eleutherodactylus coqui</name>
    <name type="common">Puerto Rican coqui</name>
    <dbReference type="NCBI Taxonomy" id="57060"/>
    <lineage>
        <taxon>Eukaryota</taxon>
        <taxon>Metazoa</taxon>
        <taxon>Chordata</taxon>
        <taxon>Craniata</taxon>
        <taxon>Vertebrata</taxon>
        <taxon>Euteleostomi</taxon>
        <taxon>Amphibia</taxon>
        <taxon>Batrachia</taxon>
        <taxon>Anura</taxon>
        <taxon>Neobatrachia</taxon>
        <taxon>Hyloidea</taxon>
        <taxon>Eleutherodactylidae</taxon>
        <taxon>Eleutherodactylinae</taxon>
        <taxon>Eleutherodactylus</taxon>
        <taxon>Eleutherodactylus</taxon>
    </lineage>
</organism>
<comment type="caution">
    <text evidence="1">The sequence shown here is derived from an EMBL/GenBank/DDBJ whole genome shotgun (WGS) entry which is preliminary data.</text>
</comment>
<dbReference type="AlphaFoldDB" id="A0A8J6JPS7"/>
<reference evidence="1" key="1">
    <citation type="thesis" date="2020" institute="ProQuest LLC" country="789 East Eisenhower Parkway, Ann Arbor, MI, USA">
        <title>Comparative Genomics and Chromosome Evolution.</title>
        <authorList>
            <person name="Mudd A.B."/>
        </authorList>
    </citation>
    <scope>NUCLEOTIDE SEQUENCE</scope>
    <source>
        <strain evidence="1">HN-11 Male</strain>
        <tissue evidence="1">Kidney and liver</tissue>
    </source>
</reference>
<keyword evidence="2" id="KW-1185">Reference proteome</keyword>
<name>A0A8J6JPS7_ELECQ</name>
<evidence type="ECO:0000313" key="2">
    <source>
        <dbReference type="Proteomes" id="UP000770717"/>
    </source>
</evidence>